<protein>
    <submittedName>
        <fullName evidence="2">Uncharacterized protein</fullName>
    </submittedName>
</protein>
<dbReference type="EMBL" id="BMAT01012832">
    <property type="protein sequence ID" value="GFS00067.1"/>
    <property type="molecule type" value="Genomic_DNA"/>
</dbReference>
<comment type="caution">
    <text evidence="2">The sequence shown here is derived from an EMBL/GenBank/DDBJ whole genome shotgun (WGS) entry which is preliminary data.</text>
</comment>
<name>A0AAV4HSB5_9GAST</name>
<dbReference type="AlphaFoldDB" id="A0AAV4HSB5"/>
<proteinExistence type="predicted"/>
<feature type="region of interest" description="Disordered" evidence="1">
    <location>
        <begin position="57"/>
        <end position="91"/>
    </location>
</feature>
<evidence type="ECO:0000313" key="2">
    <source>
        <dbReference type="EMBL" id="GFS00067.1"/>
    </source>
</evidence>
<evidence type="ECO:0000313" key="3">
    <source>
        <dbReference type="Proteomes" id="UP000762676"/>
    </source>
</evidence>
<accession>A0AAV4HSB5</accession>
<sequence>MELLHFDCILFTKVKESIFKCKTFRVVLHIGQSRCRLNDDWNAKVCSVRFERHHMENTRQTARRRATSSTGWTPDERHHMENTRQTARRRATSCSVWTPDDDITWRIHARRRDGGLHPAVYGHQMKGITWRIHARRRGGGLHPATYEQSLAVQYGLVNKNPRKISRPV</sequence>
<gene>
    <name evidence="2" type="ORF">ElyMa_006388900</name>
</gene>
<reference evidence="2 3" key="1">
    <citation type="journal article" date="2021" name="Elife">
        <title>Chloroplast acquisition without the gene transfer in kleptoplastic sea slugs, Plakobranchus ocellatus.</title>
        <authorList>
            <person name="Maeda T."/>
            <person name="Takahashi S."/>
            <person name="Yoshida T."/>
            <person name="Shimamura S."/>
            <person name="Takaki Y."/>
            <person name="Nagai Y."/>
            <person name="Toyoda A."/>
            <person name="Suzuki Y."/>
            <person name="Arimoto A."/>
            <person name="Ishii H."/>
            <person name="Satoh N."/>
            <person name="Nishiyama T."/>
            <person name="Hasebe M."/>
            <person name="Maruyama T."/>
            <person name="Minagawa J."/>
            <person name="Obokata J."/>
            <person name="Shigenobu S."/>
        </authorList>
    </citation>
    <scope>NUCLEOTIDE SEQUENCE [LARGE SCALE GENOMIC DNA]</scope>
</reference>
<dbReference type="Proteomes" id="UP000762676">
    <property type="component" value="Unassembled WGS sequence"/>
</dbReference>
<organism evidence="2 3">
    <name type="scientific">Elysia marginata</name>
    <dbReference type="NCBI Taxonomy" id="1093978"/>
    <lineage>
        <taxon>Eukaryota</taxon>
        <taxon>Metazoa</taxon>
        <taxon>Spiralia</taxon>
        <taxon>Lophotrochozoa</taxon>
        <taxon>Mollusca</taxon>
        <taxon>Gastropoda</taxon>
        <taxon>Heterobranchia</taxon>
        <taxon>Euthyneura</taxon>
        <taxon>Panpulmonata</taxon>
        <taxon>Sacoglossa</taxon>
        <taxon>Placobranchoidea</taxon>
        <taxon>Plakobranchidae</taxon>
        <taxon>Elysia</taxon>
    </lineage>
</organism>
<keyword evidence="3" id="KW-1185">Reference proteome</keyword>
<evidence type="ECO:0000256" key="1">
    <source>
        <dbReference type="SAM" id="MobiDB-lite"/>
    </source>
</evidence>